<accession>A0ACB9MZ10</accession>
<protein>
    <submittedName>
        <fullName evidence="1">Uncharacterized protein</fullName>
    </submittedName>
</protein>
<reference evidence="1 2" key="1">
    <citation type="journal article" date="2022" name="DNA Res.">
        <title>Chromosomal-level genome assembly of the orchid tree Bauhinia variegata (Leguminosae; Cercidoideae) supports the allotetraploid origin hypothesis of Bauhinia.</title>
        <authorList>
            <person name="Zhong Y."/>
            <person name="Chen Y."/>
            <person name="Zheng D."/>
            <person name="Pang J."/>
            <person name="Liu Y."/>
            <person name="Luo S."/>
            <person name="Meng S."/>
            <person name="Qian L."/>
            <person name="Wei D."/>
            <person name="Dai S."/>
            <person name="Zhou R."/>
        </authorList>
    </citation>
    <scope>NUCLEOTIDE SEQUENCE [LARGE SCALE GENOMIC DNA]</scope>
    <source>
        <strain evidence="1">BV-YZ2020</strain>
    </source>
</reference>
<dbReference type="Proteomes" id="UP000828941">
    <property type="component" value="Chromosome 8"/>
</dbReference>
<organism evidence="1 2">
    <name type="scientific">Bauhinia variegata</name>
    <name type="common">Purple orchid tree</name>
    <name type="synonym">Phanera variegata</name>
    <dbReference type="NCBI Taxonomy" id="167791"/>
    <lineage>
        <taxon>Eukaryota</taxon>
        <taxon>Viridiplantae</taxon>
        <taxon>Streptophyta</taxon>
        <taxon>Embryophyta</taxon>
        <taxon>Tracheophyta</taxon>
        <taxon>Spermatophyta</taxon>
        <taxon>Magnoliopsida</taxon>
        <taxon>eudicotyledons</taxon>
        <taxon>Gunneridae</taxon>
        <taxon>Pentapetalae</taxon>
        <taxon>rosids</taxon>
        <taxon>fabids</taxon>
        <taxon>Fabales</taxon>
        <taxon>Fabaceae</taxon>
        <taxon>Cercidoideae</taxon>
        <taxon>Cercideae</taxon>
        <taxon>Bauhiniinae</taxon>
        <taxon>Bauhinia</taxon>
    </lineage>
</organism>
<dbReference type="EMBL" id="CM039433">
    <property type="protein sequence ID" value="KAI4328714.1"/>
    <property type="molecule type" value="Genomic_DNA"/>
</dbReference>
<comment type="caution">
    <text evidence="1">The sequence shown here is derived from an EMBL/GenBank/DDBJ whole genome shotgun (WGS) entry which is preliminary data.</text>
</comment>
<evidence type="ECO:0000313" key="1">
    <source>
        <dbReference type="EMBL" id="KAI4328714.1"/>
    </source>
</evidence>
<keyword evidence="2" id="KW-1185">Reference proteome</keyword>
<name>A0ACB9MZ10_BAUVA</name>
<gene>
    <name evidence="1" type="ORF">L6164_021048</name>
</gene>
<proteinExistence type="predicted"/>
<sequence>MLDHLHFNILQLPLVQDNLLLSFAYFEVATETFSSTASRATHAMRPEQSSNEENDLRKKKKTRDSFAPAANVADYFPKKPQPTIANPSALDSTTEPINVGAVNVPLTSASELVDLETVDLPIHTPASKSKHTSTEVLPTPFNDPLGNHACPPLSQRRMKTKTTVNKDQGIFTSVALQQECVGDSTAGVGIAPAPSGFTSSAAADWSRAPSGVEGPTGNKAVLPPLALRDATEEKASEAEQKALTSEEKATAAEQKIATAEKEAVAMEDRASSTISKWVEASNKSSLLAKELSTAQESLAKLEKKEAASSQLAAELQAALLTKDEPILMLDGKVVPAKSLLDRRVAEANTAVQKLTDLAQRRKEQRDRVNASRLRIISKAQRKLGNVFVSASRDGFKNCLNQVSVYQSNFSREELAATTSYLKVVRNGLITKPNDDDDPDLSFPILDVDIGSDGEGDL</sequence>
<evidence type="ECO:0000313" key="2">
    <source>
        <dbReference type="Proteomes" id="UP000828941"/>
    </source>
</evidence>